<dbReference type="SUPFAM" id="SSF53300">
    <property type="entry name" value="vWA-like"/>
    <property type="match status" value="1"/>
</dbReference>
<keyword evidence="2" id="KW-0732">Signal</keyword>
<evidence type="ECO:0000313" key="5">
    <source>
        <dbReference type="Proteomes" id="UP000064967"/>
    </source>
</evidence>
<feature type="region of interest" description="Disordered" evidence="1">
    <location>
        <begin position="43"/>
        <end position="65"/>
    </location>
</feature>
<evidence type="ECO:0000259" key="3">
    <source>
        <dbReference type="PROSITE" id="PS50234"/>
    </source>
</evidence>
<feature type="chain" id="PRO_5005467004" description="VWFA domain-containing protein" evidence="2">
    <location>
        <begin position="31"/>
        <end position="387"/>
    </location>
</feature>
<feature type="domain" description="VWFA" evidence="3">
    <location>
        <begin position="86"/>
        <end position="286"/>
    </location>
</feature>
<dbReference type="STRING" id="1391654.AKJ09_06651"/>
<dbReference type="KEGG" id="llu:AKJ09_06651"/>
<dbReference type="InterPro" id="IPR036465">
    <property type="entry name" value="vWFA_dom_sf"/>
</dbReference>
<dbReference type="SMART" id="SM00327">
    <property type="entry name" value="VWA"/>
    <property type="match status" value="1"/>
</dbReference>
<gene>
    <name evidence="4" type="ORF">AKJ09_06651</name>
</gene>
<reference evidence="4 5" key="1">
    <citation type="submission" date="2015-08" db="EMBL/GenBank/DDBJ databases">
        <authorList>
            <person name="Babu N.S."/>
            <person name="Beckwith C.J."/>
            <person name="Beseler K.G."/>
            <person name="Brison A."/>
            <person name="Carone J.V."/>
            <person name="Caskin T.P."/>
            <person name="Diamond M."/>
            <person name="Durham M.E."/>
            <person name="Foxe J.M."/>
            <person name="Go M."/>
            <person name="Henderson B.A."/>
            <person name="Jones I.B."/>
            <person name="McGettigan J.A."/>
            <person name="Micheletti S.J."/>
            <person name="Nasrallah M.E."/>
            <person name="Ortiz D."/>
            <person name="Piller C.R."/>
            <person name="Privatt S.R."/>
            <person name="Schneider S.L."/>
            <person name="Sharp S."/>
            <person name="Smith T.C."/>
            <person name="Stanton J.D."/>
            <person name="Ullery H.E."/>
            <person name="Wilson R.J."/>
            <person name="Serrano M.G."/>
            <person name="Buck G."/>
            <person name="Lee V."/>
            <person name="Wang Y."/>
            <person name="Carvalho R."/>
            <person name="Voegtly L."/>
            <person name="Shi R."/>
            <person name="Duckworth R."/>
            <person name="Johnson A."/>
            <person name="Loviza R."/>
            <person name="Walstead R."/>
            <person name="Shah Z."/>
            <person name="Kiflezghi M."/>
            <person name="Wade K."/>
            <person name="Ball S.L."/>
            <person name="Bradley K.W."/>
            <person name="Asai D.J."/>
            <person name="Bowman C.A."/>
            <person name="Russell D.A."/>
            <person name="Pope W.H."/>
            <person name="Jacobs-Sera D."/>
            <person name="Hendrix R.W."/>
            <person name="Hatfull G.F."/>
        </authorList>
    </citation>
    <scope>NUCLEOTIDE SEQUENCE [LARGE SCALE GENOMIC DNA]</scope>
    <source>
        <strain evidence="4 5">DSM 27648</strain>
    </source>
</reference>
<dbReference type="PROSITE" id="PS50234">
    <property type="entry name" value="VWFA"/>
    <property type="match status" value="1"/>
</dbReference>
<name>A0A0K1Q2N2_9BACT</name>
<dbReference type="Proteomes" id="UP000064967">
    <property type="component" value="Chromosome"/>
</dbReference>
<accession>A0A0K1Q2N2</accession>
<proteinExistence type="predicted"/>
<sequence>MKILRSVIAPSSRTFRTAFFLLALGATTSAAILACGSSDDERVTFDDTPEAEAPPPSLTTGDAAPLTDALSPCLTETLAAEAVPLAMLLVMDRSGSMSSPAGNTKWDQARRAMIAFADTPGMSDTKLGLTVFPPDPNAGDQCLPSSYAPIVPIAALPANAIPIKNALLARSTTGSTPMSGGLQGGIDAMKAYLSQNANEEGVIILVTDGDPGACTGDTVSNVTTIAQTGAKGSPKIRTFVVGMDGATFTNLDKIAVAGEGAATAFNASAVATDAGVTAQQQLLDALQKIRSNALGCEYVLPSVQPSKGVLDPDSVTIDFTPGVNDPPQTFRRVDGLDDCGATTGGFYYDDPANPQRIVLCPASCEDIRAGTLEAKLDVVLGCIQITH</sequence>
<dbReference type="EMBL" id="CP012333">
    <property type="protein sequence ID" value="AKU99987.1"/>
    <property type="molecule type" value="Genomic_DNA"/>
</dbReference>
<dbReference type="AlphaFoldDB" id="A0A0K1Q2N2"/>
<evidence type="ECO:0000256" key="2">
    <source>
        <dbReference type="SAM" id="SignalP"/>
    </source>
</evidence>
<evidence type="ECO:0000256" key="1">
    <source>
        <dbReference type="SAM" id="MobiDB-lite"/>
    </source>
</evidence>
<feature type="signal peptide" evidence="2">
    <location>
        <begin position="1"/>
        <end position="30"/>
    </location>
</feature>
<organism evidence="4 5">
    <name type="scientific">Labilithrix luteola</name>
    <dbReference type="NCBI Taxonomy" id="1391654"/>
    <lineage>
        <taxon>Bacteria</taxon>
        <taxon>Pseudomonadati</taxon>
        <taxon>Myxococcota</taxon>
        <taxon>Polyangia</taxon>
        <taxon>Polyangiales</taxon>
        <taxon>Labilitrichaceae</taxon>
        <taxon>Labilithrix</taxon>
    </lineage>
</organism>
<dbReference type="PROSITE" id="PS51257">
    <property type="entry name" value="PROKAR_LIPOPROTEIN"/>
    <property type="match status" value="1"/>
</dbReference>
<keyword evidence="5" id="KW-1185">Reference proteome</keyword>
<dbReference type="Pfam" id="PF13519">
    <property type="entry name" value="VWA_2"/>
    <property type="match status" value="1"/>
</dbReference>
<dbReference type="CDD" id="cd00198">
    <property type="entry name" value="vWFA"/>
    <property type="match status" value="1"/>
</dbReference>
<dbReference type="OrthoDB" id="5500971at2"/>
<dbReference type="RefSeq" id="WP_146651357.1">
    <property type="nucleotide sequence ID" value="NZ_CP012333.1"/>
</dbReference>
<dbReference type="InterPro" id="IPR002035">
    <property type="entry name" value="VWF_A"/>
</dbReference>
<protein>
    <recommendedName>
        <fullName evidence="3">VWFA domain-containing protein</fullName>
    </recommendedName>
</protein>
<evidence type="ECO:0000313" key="4">
    <source>
        <dbReference type="EMBL" id="AKU99987.1"/>
    </source>
</evidence>
<dbReference type="Gene3D" id="3.40.50.410">
    <property type="entry name" value="von Willebrand factor, type A domain"/>
    <property type="match status" value="1"/>
</dbReference>